<reference evidence="2" key="1">
    <citation type="journal article" date="2020" name="Stud. Mycol.">
        <title>101 Dothideomycetes genomes: a test case for predicting lifestyles and emergence of pathogens.</title>
        <authorList>
            <person name="Haridas S."/>
            <person name="Albert R."/>
            <person name="Binder M."/>
            <person name="Bloem J."/>
            <person name="Labutti K."/>
            <person name="Salamov A."/>
            <person name="Andreopoulos B."/>
            <person name="Baker S."/>
            <person name="Barry K."/>
            <person name="Bills G."/>
            <person name="Bluhm B."/>
            <person name="Cannon C."/>
            <person name="Castanera R."/>
            <person name="Culley D."/>
            <person name="Daum C."/>
            <person name="Ezra D."/>
            <person name="Gonzalez J."/>
            <person name="Henrissat B."/>
            <person name="Kuo A."/>
            <person name="Liang C."/>
            <person name="Lipzen A."/>
            <person name="Lutzoni F."/>
            <person name="Magnuson J."/>
            <person name="Mondo S."/>
            <person name="Nolan M."/>
            <person name="Ohm R."/>
            <person name="Pangilinan J."/>
            <person name="Park H.-J."/>
            <person name="Ramirez L."/>
            <person name="Alfaro M."/>
            <person name="Sun H."/>
            <person name="Tritt A."/>
            <person name="Yoshinaga Y."/>
            <person name="Zwiers L.-H."/>
            <person name="Turgeon B."/>
            <person name="Goodwin S."/>
            <person name="Spatafora J."/>
            <person name="Crous P."/>
            <person name="Grigoriev I."/>
        </authorList>
    </citation>
    <scope>NUCLEOTIDE SEQUENCE</scope>
    <source>
        <strain evidence="2">CBS 116005</strain>
    </source>
</reference>
<name>A0A6G1LJ33_9PEZI</name>
<organism evidence="2 3">
    <name type="scientific">Teratosphaeria nubilosa</name>
    <dbReference type="NCBI Taxonomy" id="161662"/>
    <lineage>
        <taxon>Eukaryota</taxon>
        <taxon>Fungi</taxon>
        <taxon>Dikarya</taxon>
        <taxon>Ascomycota</taxon>
        <taxon>Pezizomycotina</taxon>
        <taxon>Dothideomycetes</taxon>
        <taxon>Dothideomycetidae</taxon>
        <taxon>Mycosphaerellales</taxon>
        <taxon>Teratosphaeriaceae</taxon>
        <taxon>Teratosphaeria</taxon>
    </lineage>
</organism>
<feature type="region of interest" description="Disordered" evidence="1">
    <location>
        <begin position="1"/>
        <end position="57"/>
    </location>
</feature>
<evidence type="ECO:0000313" key="2">
    <source>
        <dbReference type="EMBL" id="KAF2772630.1"/>
    </source>
</evidence>
<protein>
    <submittedName>
        <fullName evidence="2">Uncharacterized protein</fullName>
    </submittedName>
</protein>
<proteinExistence type="predicted"/>
<dbReference type="EMBL" id="ML995814">
    <property type="protein sequence ID" value="KAF2772630.1"/>
    <property type="molecule type" value="Genomic_DNA"/>
</dbReference>
<sequence>MPAPSTPTRHDEQYHSESSGATQRPVTPQPSLKRRATDELTPIAPKKPMREYSTLGMDNSMNLVRRTVGGMQTSLGDAVDYHTEDDEEENFVDASEELEGGAQDVKPTVPEMPDNDDDDDLFSKIKPKFPAATDNDENESDQEAEDGGEAETTQRIVECDCAGGKHNKSCHDTRSVSTPPGSPFQTIEEDHLPSSDAVQITGSKVKTPARQKLPEESDFDKDYSKDLTKFRKWHERMKLLIPRLHLAEHRYWIGVLPVGRKPRNATTEKHMTWIKGNRMTTISTVWHRIAELHMIEDFVLLLGNEKLKLTDRAEELNYFNDKFVCLRAVDKNDPQAKGKSTSEGLVPEVVDLIDDD</sequence>
<feature type="compositionally biased region" description="Acidic residues" evidence="1">
    <location>
        <begin position="83"/>
        <end position="99"/>
    </location>
</feature>
<dbReference type="Proteomes" id="UP000799436">
    <property type="component" value="Unassembled WGS sequence"/>
</dbReference>
<feature type="compositionally biased region" description="Polar residues" evidence="1">
    <location>
        <begin position="16"/>
        <end position="30"/>
    </location>
</feature>
<feature type="compositionally biased region" description="Acidic residues" evidence="1">
    <location>
        <begin position="134"/>
        <end position="149"/>
    </location>
</feature>
<feature type="region of interest" description="Disordered" evidence="1">
    <location>
        <begin position="165"/>
        <end position="217"/>
    </location>
</feature>
<evidence type="ECO:0000256" key="1">
    <source>
        <dbReference type="SAM" id="MobiDB-lite"/>
    </source>
</evidence>
<feature type="region of interest" description="Disordered" evidence="1">
    <location>
        <begin position="79"/>
        <end position="153"/>
    </location>
</feature>
<feature type="compositionally biased region" description="Polar residues" evidence="1">
    <location>
        <begin position="175"/>
        <end position="185"/>
    </location>
</feature>
<dbReference type="OrthoDB" id="3886549at2759"/>
<evidence type="ECO:0000313" key="3">
    <source>
        <dbReference type="Proteomes" id="UP000799436"/>
    </source>
</evidence>
<gene>
    <name evidence="2" type="ORF">EJ03DRAFT_380648</name>
</gene>
<keyword evidence="3" id="KW-1185">Reference proteome</keyword>
<dbReference type="AlphaFoldDB" id="A0A6G1LJ33"/>
<accession>A0A6G1LJ33</accession>